<protein>
    <recommendedName>
        <fullName evidence="1">SPFH domain-containing protein</fullName>
    </recommendedName>
</protein>
<reference evidence="2 3" key="1">
    <citation type="submission" date="2009-01" db="EMBL/GenBank/DDBJ databases">
        <authorList>
            <person name="Fulton L."/>
            <person name="Clifton S."/>
            <person name="Fulton B."/>
            <person name="Xu J."/>
            <person name="Minx P."/>
            <person name="Pepin K.H."/>
            <person name="Johnson M."/>
            <person name="Bhonagiri V."/>
            <person name="Nash W.E."/>
            <person name="Mardis E.R."/>
            <person name="Wilson R.K."/>
        </authorList>
    </citation>
    <scope>NUCLEOTIDE SEQUENCE [LARGE SCALE GENOMIC DNA]</scope>
    <source>
        <strain evidence="2 3">DSM 5476</strain>
    </source>
</reference>
<dbReference type="CDD" id="cd03408">
    <property type="entry name" value="SPFH_like_u1"/>
    <property type="match status" value="1"/>
</dbReference>
<name>C0EII2_9FIRM</name>
<reference evidence="2 3" key="2">
    <citation type="submission" date="2009-02" db="EMBL/GenBank/DDBJ databases">
        <title>Draft genome sequence of Clostridium methylpentosum (DSM 5476).</title>
        <authorList>
            <person name="Sudarsanam P."/>
            <person name="Ley R."/>
            <person name="Guruge J."/>
            <person name="Turnbaugh P.J."/>
            <person name="Mahowald M."/>
            <person name="Liep D."/>
            <person name="Gordon J."/>
        </authorList>
    </citation>
    <scope>NUCLEOTIDE SEQUENCE [LARGE SCALE GENOMIC DNA]</scope>
    <source>
        <strain evidence="2 3">DSM 5476</strain>
    </source>
</reference>
<dbReference type="InterPro" id="IPR033880">
    <property type="entry name" value="SPFH_YdjI"/>
</dbReference>
<dbReference type="Pfam" id="PF13421">
    <property type="entry name" value="Band_7_1"/>
    <property type="match status" value="1"/>
</dbReference>
<dbReference type="HOGENOM" id="CLU_042784_0_0_9"/>
<dbReference type="PANTHER" id="PTHR37826:SF2">
    <property type="entry name" value="ZINC-RIBBON DOMAIN-CONTAINING PROTEIN"/>
    <property type="match status" value="1"/>
</dbReference>
<sequence length="427" mass="45989">MGIIRAAINAVGGGLADQYFESYEAGPMSDTTVMTMGVRTDRNDKRGSNRKGTANTISNGSLIHVYPNQFMMLVDGGQIIDYTAEEGYYEVDNSSMPSLFNGELGDAVKETFRRVAFGGSTPLSQKVYFINTQEIKGIKFGTPNPINYMDEFYNAELWLRAYGYYSIKITDPIKFFFEAIPRNATSVDINDINDQYRSEFLNVLGTALNKMSADGIRISHVASHGVELSKYMSEALDEDWEEKRGFVVQSVGIASISYDEESKKLINMRNQGAMLSDPSIREGYVQGSVARGMEAAGSNANGSMMGFAGMGMGGNVAGGFMGAASSTNAAQMEQQRREAEQKAQQGWSCSCGQTGNTGKFCSNCGKPKPAPAGSWKCPSCGSENIGRFCGECGTKKPEAAKCANCGFVPADGSAPKFCPECGKPFAG</sequence>
<accession>C0EII2</accession>
<feature type="domain" description="SPFH" evidence="1">
    <location>
        <begin position="54"/>
        <end position="269"/>
    </location>
</feature>
<dbReference type="EMBL" id="ACEC01000126">
    <property type="protein sequence ID" value="EEG28778.1"/>
    <property type="molecule type" value="Genomic_DNA"/>
</dbReference>
<evidence type="ECO:0000313" key="3">
    <source>
        <dbReference type="Proteomes" id="UP000003340"/>
    </source>
</evidence>
<dbReference type="Proteomes" id="UP000003340">
    <property type="component" value="Unassembled WGS sequence"/>
</dbReference>
<dbReference type="STRING" id="537013.CLOSTMETH_03677"/>
<dbReference type="PANTHER" id="PTHR37826">
    <property type="entry name" value="FLOTILLIN BAND_7_5 DOMAIN PROTEIN"/>
    <property type="match status" value="1"/>
</dbReference>
<organism evidence="2 3">
    <name type="scientific">[Clostridium] methylpentosum DSM 5476</name>
    <dbReference type="NCBI Taxonomy" id="537013"/>
    <lineage>
        <taxon>Bacteria</taxon>
        <taxon>Bacillati</taxon>
        <taxon>Bacillota</taxon>
        <taxon>Clostridia</taxon>
        <taxon>Eubacteriales</taxon>
        <taxon>Oscillospiraceae</taxon>
        <taxon>Oscillospiraceae incertae sedis</taxon>
    </lineage>
</organism>
<dbReference type="eggNOG" id="COG4260">
    <property type="taxonomic scope" value="Bacteria"/>
</dbReference>
<dbReference type="AlphaFoldDB" id="C0EII2"/>
<keyword evidence="3" id="KW-1185">Reference proteome</keyword>
<proteinExistence type="predicted"/>
<gene>
    <name evidence="2" type="ORF">CLOSTMETH_03677</name>
</gene>
<evidence type="ECO:0000313" key="2">
    <source>
        <dbReference type="EMBL" id="EEG28778.1"/>
    </source>
</evidence>
<comment type="caution">
    <text evidence="2">The sequence shown here is derived from an EMBL/GenBank/DDBJ whole genome shotgun (WGS) entry which is preliminary data.</text>
</comment>
<evidence type="ECO:0000259" key="1">
    <source>
        <dbReference type="Pfam" id="PF13421"/>
    </source>
</evidence>